<organism evidence="2 3">
    <name type="scientific">Rhizobium croatiense</name>
    <dbReference type="NCBI Taxonomy" id="2867516"/>
    <lineage>
        <taxon>Bacteria</taxon>
        <taxon>Pseudomonadati</taxon>
        <taxon>Pseudomonadota</taxon>
        <taxon>Alphaproteobacteria</taxon>
        <taxon>Hyphomicrobiales</taxon>
        <taxon>Rhizobiaceae</taxon>
        <taxon>Rhizobium/Agrobacterium group</taxon>
        <taxon>Rhizobium</taxon>
    </lineage>
</organism>
<feature type="compositionally biased region" description="Polar residues" evidence="1">
    <location>
        <begin position="90"/>
        <end position="99"/>
    </location>
</feature>
<feature type="region of interest" description="Disordered" evidence="1">
    <location>
        <begin position="55"/>
        <end position="99"/>
    </location>
</feature>
<name>A0ABS7M6V5_9HYPH</name>
<proteinExistence type="predicted"/>
<reference evidence="2 3" key="1">
    <citation type="submission" date="2021-08" db="EMBL/GenBank/DDBJ databases">
        <title>Rhizobium croatiense sp. nov. and Rhizobium redzepovicii sp. nov., two new species isolated from nodules of Phaseolus vulgaris in Croatia.</title>
        <authorList>
            <person name="Rajnovic I."/>
            <person name="Ramirez-Bahena M.H."/>
            <person name="Kajic S."/>
            <person name="Igual M.J."/>
            <person name="Peix A."/>
            <person name="Velazquez E."/>
            <person name="Sikora S."/>
        </authorList>
    </citation>
    <scope>NUCLEOTIDE SEQUENCE [LARGE SCALE GENOMIC DNA]</scope>
    <source>
        <strain evidence="2 3">13T</strain>
    </source>
</reference>
<gene>
    <name evidence="2" type="ORF">K6M89_25415</name>
</gene>
<evidence type="ECO:0000313" key="2">
    <source>
        <dbReference type="EMBL" id="MBY4632623.1"/>
    </source>
</evidence>
<protein>
    <submittedName>
        <fullName evidence="2">Uncharacterized protein</fullName>
    </submittedName>
</protein>
<feature type="compositionally biased region" description="Polar residues" evidence="1">
    <location>
        <begin position="55"/>
        <end position="64"/>
    </location>
</feature>
<evidence type="ECO:0000313" key="3">
    <source>
        <dbReference type="Proteomes" id="UP000733858"/>
    </source>
</evidence>
<dbReference type="EMBL" id="JAILYJ010000018">
    <property type="protein sequence ID" value="MBY4632623.1"/>
    <property type="molecule type" value="Genomic_DNA"/>
</dbReference>
<accession>A0ABS7M6V5</accession>
<comment type="caution">
    <text evidence="2">The sequence shown here is derived from an EMBL/GenBank/DDBJ whole genome shotgun (WGS) entry which is preliminary data.</text>
</comment>
<evidence type="ECO:0000256" key="1">
    <source>
        <dbReference type="SAM" id="MobiDB-lite"/>
    </source>
</evidence>
<dbReference type="Proteomes" id="UP000733858">
    <property type="component" value="Unassembled WGS sequence"/>
</dbReference>
<keyword evidence="3" id="KW-1185">Reference proteome</keyword>
<sequence length="99" mass="10282">MDARSTVVDHEDPAACSLCDPRSWRAQCLPGLDAATIAAHDGHAAADVGDNETVVRTMNGPNRRSQTRDSDTAGFGGIESENLVGASVGDKQSSCPIEA</sequence>